<feature type="compositionally biased region" description="Acidic residues" evidence="10">
    <location>
        <begin position="1"/>
        <end position="12"/>
    </location>
</feature>
<keyword evidence="8" id="KW-0539">Nucleus</keyword>
<evidence type="ECO:0000256" key="3">
    <source>
        <dbReference type="ARBA" id="ARBA00006914"/>
    </source>
</evidence>
<dbReference type="InterPro" id="IPR012340">
    <property type="entry name" value="NA-bd_OB-fold"/>
</dbReference>
<dbReference type="InterPro" id="IPR050221">
    <property type="entry name" value="26S_Proteasome_ATPase"/>
</dbReference>
<comment type="caution">
    <text evidence="12">The sequence shown here is derived from an EMBL/GenBank/DDBJ whole genome shotgun (WGS) entry which is preliminary data.</text>
</comment>
<keyword evidence="5 9" id="KW-0547">Nucleotide-binding</keyword>
<dbReference type="InterPro" id="IPR003959">
    <property type="entry name" value="ATPase_AAA_core"/>
</dbReference>
<dbReference type="InterPro" id="IPR003960">
    <property type="entry name" value="ATPase_AAA_CS"/>
</dbReference>
<comment type="similarity">
    <text evidence="3 9">Belongs to the AAA ATPase family.</text>
</comment>
<feature type="region of interest" description="Disordered" evidence="10">
    <location>
        <begin position="1"/>
        <end position="38"/>
    </location>
</feature>
<dbReference type="Gene3D" id="3.40.50.300">
    <property type="entry name" value="P-loop containing nucleotide triphosphate hydrolases"/>
    <property type="match status" value="1"/>
</dbReference>
<dbReference type="PANTHER" id="PTHR23073">
    <property type="entry name" value="26S PROTEASOME REGULATORY SUBUNIT"/>
    <property type="match status" value="1"/>
</dbReference>
<dbReference type="Gene3D" id="1.10.8.60">
    <property type="match status" value="1"/>
</dbReference>
<dbReference type="SMART" id="SM00382">
    <property type="entry name" value="AAA"/>
    <property type="match status" value="1"/>
</dbReference>
<dbReference type="Pfam" id="PF16450">
    <property type="entry name" value="Prot_ATP_ID_OB_C"/>
    <property type="match status" value="1"/>
</dbReference>
<dbReference type="InterPro" id="IPR041569">
    <property type="entry name" value="AAA_lid_3"/>
</dbReference>
<evidence type="ECO:0000313" key="12">
    <source>
        <dbReference type="EMBL" id="GAX10225.1"/>
    </source>
</evidence>
<evidence type="ECO:0000256" key="1">
    <source>
        <dbReference type="ARBA" id="ARBA00004123"/>
    </source>
</evidence>
<dbReference type="GO" id="GO:0005737">
    <property type="term" value="C:cytoplasm"/>
    <property type="evidence" value="ECO:0007669"/>
    <property type="project" value="UniProtKB-SubCell"/>
</dbReference>
<accession>A0A1Z5J8B3</accession>
<name>A0A1Z5J8B3_FISSO</name>
<dbReference type="FunFam" id="3.40.50.300:FF:000037">
    <property type="entry name" value="26S protease regulatory subunit 6A"/>
    <property type="match status" value="1"/>
</dbReference>
<dbReference type="GO" id="GO:0016887">
    <property type="term" value="F:ATP hydrolysis activity"/>
    <property type="evidence" value="ECO:0007669"/>
    <property type="project" value="InterPro"/>
</dbReference>
<dbReference type="AlphaFoldDB" id="A0A1Z5J8B3"/>
<evidence type="ECO:0000313" key="13">
    <source>
        <dbReference type="Proteomes" id="UP000198406"/>
    </source>
</evidence>
<comment type="subcellular location">
    <subcellularLocation>
        <location evidence="2">Cytoplasm</location>
    </subcellularLocation>
    <subcellularLocation>
        <location evidence="1">Nucleus</location>
    </subcellularLocation>
</comment>
<sequence>MSADDLEGEDIWGEAPAAPQNEEAKQEEPSADTLDDDDTRHMSISELRQRIHLINNDIRVMKSDVQRINHESRGQRERIKENQEKVKLNKQLPYLVANVVEVLEPDAEDGLDEEEKEAGDATDVDANRKTRSAVVRTSTRQTIFLPLPGLVNPDELKPSDLVGTNKDSYLILEKLPEEFDSRVQAMEVDERPTEEYSDIGGADQQIQELIEAVVLPMTHRDMFQTIGIKPPKGVLLHGPPGTGKTLLARACANQTNAIFLKLAGPQLVQMFIGDGAKLIRDAFELAKTKIKQGTSAGAILFIDEIDAIGTKRFGGDQSGDREVQRTMLELLSQLDGFSSNEMIKVIAATNRPDVLDPALLRSGRLDRKIELPHPNEEARSKIMKIHSRKMNVSSSVVFEELARSCEDFNGAQLKAICVEAGMLALRQERTEIMHEDFVEAITVVAAKKKGNLDYFA</sequence>
<keyword evidence="6 9" id="KW-0067">ATP-binding</keyword>
<evidence type="ECO:0000256" key="4">
    <source>
        <dbReference type="ARBA" id="ARBA00022490"/>
    </source>
</evidence>
<dbReference type="Pfam" id="PF00004">
    <property type="entry name" value="AAA"/>
    <property type="match status" value="1"/>
</dbReference>
<dbReference type="Proteomes" id="UP000198406">
    <property type="component" value="Unassembled WGS sequence"/>
</dbReference>
<evidence type="ECO:0000256" key="6">
    <source>
        <dbReference type="ARBA" id="ARBA00022840"/>
    </source>
</evidence>
<evidence type="ECO:0000259" key="11">
    <source>
        <dbReference type="SMART" id="SM00382"/>
    </source>
</evidence>
<dbReference type="InParanoid" id="A0A1Z5J8B3"/>
<keyword evidence="13" id="KW-1185">Reference proteome</keyword>
<keyword evidence="7 12" id="KW-0647">Proteasome</keyword>
<dbReference type="EMBL" id="BDSP01000016">
    <property type="protein sequence ID" value="GAX10225.1"/>
    <property type="molecule type" value="Genomic_DNA"/>
</dbReference>
<evidence type="ECO:0000256" key="9">
    <source>
        <dbReference type="RuleBase" id="RU003651"/>
    </source>
</evidence>
<evidence type="ECO:0000256" key="7">
    <source>
        <dbReference type="ARBA" id="ARBA00022942"/>
    </source>
</evidence>
<feature type="domain" description="AAA+ ATPase" evidence="11">
    <location>
        <begin position="230"/>
        <end position="375"/>
    </location>
</feature>
<dbReference type="InterPro" id="IPR003593">
    <property type="entry name" value="AAA+_ATPase"/>
</dbReference>
<organism evidence="12 13">
    <name type="scientific">Fistulifera solaris</name>
    <name type="common">Oleaginous diatom</name>
    <dbReference type="NCBI Taxonomy" id="1519565"/>
    <lineage>
        <taxon>Eukaryota</taxon>
        <taxon>Sar</taxon>
        <taxon>Stramenopiles</taxon>
        <taxon>Ochrophyta</taxon>
        <taxon>Bacillariophyta</taxon>
        <taxon>Bacillariophyceae</taxon>
        <taxon>Bacillariophycidae</taxon>
        <taxon>Naviculales</taxon>
        <taxon>Naviculaceae</taxon>
        <taxon>Fistulifera</taxon>
    </lineage>
</organism>
<dbReference type="InterPro" id="IPR032501">
    <property type="entry name" value="Prot_ATP_ID_OB_2nd"/>
</dbReference>
<evidence type="ECO:0000256" key="2">
    <source>
        <dbReference type="ARBA" id="ARBA00004496"/>
    </source>
</evidence>
<dbReference type="InterPro" id="IPR018247">
    <property type="entry name" value="EF_Hand_1_Ca_BS"/>
</dbReference>
<dbReference type="GO" id="GO:0005524">
    <property type="term" value="F:ATP binding"/>
    <property type="evidence" value="ECO:0007669"/>
    <property type="project" value="UniProtKB-KW"/>
</dbReference>
<evidence type="ECO:0000256" key="10">
    <source>
        <dbReference type="SAM" id="MobiDB-lite"/>
    </source>
</evidence>
<dbReference type="GO" id="GO:0000502">
    <property type="term" value="C:proteasome complex"/>
    <property type="evidence" value="ECO:0007669"/>
    <property type="project" value="UniProtKB-KW"/>
</dbReference>
<dbReference type="PROSITE" id="PS00018">
    <property type="entry name" value="EF_HAND_1"/>
    <property type="match status" value="1"/>
</dbReference>
<proteinExistence type="inferred from homology"/>
<dbReference type="GO" id="GO:0005634">
    <property type="term" value="C:nucleus"/>
    <property type="evidence" value="ECO:0007669"/>
    <property type="project" value="UniProtKB-SubCell"/>
</dbReference>
<dbReference type="OrthoDB" id="9443236at2759"/>
<dbReference type="FunCoup" id="A0A1Z5J8B3">
    <property type="interactions" value="945"/>
</dbReference>
<dbReference type="SUPFAM" id="SSF52540">
    <property type="entry name" value="P-loop containing nucleoside triphosphate hydrolases"/>
    <property type="match status" value="1"/>
</dbReference>
<dbReference type="Pfam" id="PF17862">
    <property type="entry name" value="AAA_lid_3"/>
    <property type="match status" value="1"/>
</dbReference>
<dbReference type="Gene3D" id="2.40.50.140">
    <property type="entry name" value="Nucleic acid-binding proteins"/>
    <property type="match status" value="1"/>
</dbReference>
<dbReference type="FunFam" id="1.10.8.60:FF:000009">
    <property type="entry name" value="26S protease regulatory subunit 6A"/>
    <property type="match status" value="1"/>
</dbReference>
<keyword evidence="4" id="KW-0963">Cytoplasm</keyword>
<gene>
    <name evidence="12" type="ORF">FisN_3Lh423</name>
</gene>
<evidence type="ECO:0000256" key="8">
    <source>
        <dbReference type="ARBA" id="ARBA00023242"/>
    </source>
</evidence>
<evidence type="ECO:0000256" key="5">
    <source>
        <dbReference type="ARBA" id="ARBA00022741"/>
    </source>
</evidence>
<dbReference type="PROSITE" id="PS00674">
    <property type="entry name" value="AAA"/>
    <property type="match status" value="1"/>
</dbReference>
<dbReference type="InterPro" id="IPR027417">
    <property type="entry name" value="P-loop_NTPase"/>
</dbReference>
<dbReference type="FunFam" id="2.40.50.140:FF:000076">
    <property type="entry name" value="26S protease regulatory subunit 6A"/>
    <property type="match status" value="1"/>
</dbReference>
<protein>
    <submittedName>
        <fullName evidence="12">26S proteasome regulatory subunit T5</fullName>
    </submittedName>
</protein>
<reference evidence="12 13" key="1">
    <citation type="journal article" date="2015" name="Plant Cell">
        <title>Oil accumulation by the oleaginous diatom Fistulifera solaris as revealed by the genome and transcriptome.</title>
        <authorList>
            <person name="Tanaka T."/>
            <person name="Maeda Y."/>
            <person name="Veluchamy A."/>
            <person name="Tanaka M."/>
            <person name="Abida H."/>
            <person name="Marechal E."/>
            <person name="Bowler C."/>
            <person name="Muto M."/>
            <person name="Sunaga Y."/>
            <person name="Tanaka M."/>
            <person name="Yoshino T."/>
            <person name="Taniguchi T."/>
            <person name="Fukuda Y."/>
            <person name="Nemoto M."/>
            <person name="Matsumoto M."/>
            <person name="Wong P.S."/>
            <person name="Aburatani S."/>
            <person name="Fujibuchi W."/>
        </authorList>
    </citation>
    <scope>NUCLEOTIDE SEQUENCE [LARGE SCALE GENOMIC DNA]</scope>
    <source>
        <strain evidence="12 13">JPCC DA0580</strain>
    </source>
</reference>